<dbReference type="Proteomes" id="UP000186246">
    <property type="component" value="Unassembled WGS sequence"/>
</dbReference>
<evidence type="ECO:0000313" key="2">
    <source>
        <dbReference type="EMBL" id="SIS90788.1"/>
    </source>
</evidence>
<reference evidence="3" key="2">
    <citation type="submission" date="2017-01" db="EMBL/GenBank/DDBJ databases">
        <authorList>
            <person name="Varghese N."/>
            <person name="Submissions S."/>
        </authorList>
    </citation>
    <scope>NUCLEOTIDE SEQUENCE [LARGE SCALE GENOMIC DNA]</scope>
    <source>
        <strain evidence="3">DSM 21068</strain>
    </source>
</reference>
<accession>A0A1N7MXP3</accession>
<reference evidence="2" key="3">
    <citation type="submission" date="2017-01" db="EMBL/GenBank/DDBJ databases">
        <authorList>
            <person name="Mah S.A."/>
            <person name="Swanson W.J."/>
            <person name="Moy G.W."/>
            <person name="Vacquier V.D."/>
        </authorList>
    </citation>
    <scope>NUCLEOTIDE SEQUENCE [LARGE SCALE GENOMIC DNA]</scope>
    <source>
        <strain evidence="2">DSM 21068</strain>
    </source>
</reference>
<evidence type="ECO:0000313" key="1">
    <source>
        <dbReference type="EMBL" id="PQA93914.1"/>
    </source>
</evidence>
<dbReference type="Proteomes" id="UP000238314">
    <property type="component" value="Unassembled WGS sequence"/>
</dbReference>
<name>A0A1N7MXP3_9FLAO</name>
<dbReference type="OrthoDB" id="1274693at2"/>
<sequence>MENKVYNWLVKKGTISVRKNGDLIMLQLDYENGESCLLTRADNDEIIQLLTTIAEQIWENPNYERKPYTKQLYEKIDNDYYWEINGSKLIIRYNENENATEIRSDESKELNIEINYIIEIVQILEHLSR</sequence>
<dbReference type="RefSeq" id="WP_076451907.1">
    <property type="nucleotide sequence ID" value="NZ_FTOJ01000006.1"/>
</dbReference>
<reference evidence="1 4" key="1">
    <citation type="submission" date="2016-11" db="EMBL/GenBank/DDBJ databases">
        <title>Whole genomes of Flavobacteriaceae.</title>
        <authorList>
            <person name="Stine C."/>
            <person name="Li C."/>
            <person name="Tadesse D."/>
        </authorList>
    </citation>
    <scope>NUCLEOTIDE SEQUENCE [LARGE SCALE GENOMIC DNA]</scope>
    <source>
        <strain evidence="1 4">DSM 21068</strain>
    </source>
</reference>
<organism evidence="2 3">
    <name type="scientific">Chryseobacterium piscicola</name>
    <dbReference type="NCBI Taxonomy" id="551459"/>
    <lineage>
        <taxon>Bacteria</taxon>
        <taxon>Pseudomonadati</taxon>
        <taxon>Bacteroidota</taxon>
        <taxon>Flavobacteriia</taxon>
        <taxon>Flavobacteriales</taxon>
        <taxon>Weeksellaceae</taxon>
        <taxon>Chryseobacterium group</taxon>
        <taxon>Chryseobacterium</taxon>
    </lineage>
</organism>
<evidence type="ECO:0000313" key="3">
    <source>
        <dbReference type="Proteomes" id="UP000186246"/>
    </source>
</evidence>
<gene>
    <name evidence="1" type="ORF">B0A70_09010</name>
    <name evidence="2" type="ORF">SAMN05421796_1066</name>
</gene>
<dbReference type="EMBL" id="MUGO01000012">
    <property type="protein sequence ID" value="PQA93914.1"/>
    <property type="molecule type" value="Genomic_DNA"/>
</dbReference>
<dbReference type="EMBL" id="FTOJ01000006">
    <property type="protein sequence ID" value="SIS90788.1"/>
    <property type="molecule type" value="Genomic_DNA"/>
</dbReference>
<proteinExistence type="predicted"/>
<keyword evidence="4" id="KW-1185">Reference proteome</keyword>
<evidence type="ECO:0000313" key="4">
    <source>
        <dbReference type="Proteomes" id="UP000238314"/>
    </source>
</evidence>
<dbReference type="AlphaFoldDB" id="A0A1N7MXP3"/>
<protein>
    <submittedName>
        <fullName evidence="2">Uncharacterized protein</fullName>
    </submittedName>
</protein>